<dbReference type="PANTHER" id="PTHR45431">
    <property type="entry name" value="RHODANESE-LIKE DOMAIN-CONTAINING PROTEIN 15, CHLOROPLASTIC"/>
    <property type="match status" value="1"/>
</dbReference>
<dbReference type="EMBL" id="SRPF01000002">
    <property type="protein sequence ID" value="TGN40279.1"/>
    <property type="molecule type" value="Genomic_DNA"/>
</dbReference>
<dbReference type="PROSITE" id="PS50206">
    <property type="entry name" value="RHODANESE_3"/>
    <property type="match status" value="1"/>
</dbReference>
<feature type="domain" description="Rhodanese" evidence="2">
    <location>
        <begin position="23"/>
        <end position="102"/>
    </location>
</feature>
<dbReference type="PANTHER" id="PTHR45431:SF3">
    <property type="entry name" value="RHODANESE-LIKE DOMAIN-CONTAINING PROTEIN 15, CHLOROPLASTIC"/>
    <property type="match status" value="1"/>
</dbReference>
<feature type="chain" id="PRO_5021412846" evidence="1">
    <location>
        <begin position="26"/>
        <end position="109"/>
    </location>
</feature>
<dbReference type="InterPro" id="IPR052367">
    <property type="entry name" value="Thiosulfate_ST/Rhodanese-like"/>
</dbReference>
<dbReference type="AlphaFoldDB" id="A0A4Z1BSW6"/>
<comment type="caution">
    <text evidence="3">The sequence shown here is derived from an EMBL/GenBank/DDBJ whole genome shotgun (WGS) entry which is preliminary data.</text>
</comment>
<dbReference type="Gene3D" id="3.40.250.10">
    <property type="entry name" value="Rhodanese-like domain"/>
    <property type="match status" value="1"/>
</dbReference>
<dbReference type="OrthoDB" id="9814704at2"/>
<name>A0A4Z1BSW6_9GAMM</name>
<dbReference type="SMART" id="SM00450">
    <property type="entry name" value="RHOD"/>
    <property type="match status" value="1"/>
</dbReference>
<evidence type="ECO:0000259" key="2">
    <source>
        <dbReference type="PROSITE" id="PS50206"/>
    </source>
</evidence>
<gene>
    <name evidence="3" type="ORF">E5Q11_08325</name>
</gene>
<dbReference type="RefSeq" id="WP_135802941.1">
    <property type="nucleotide sequence ID" value="NZ_SRPF01000002.1"/>
</dbReference>
<sequence>MLKFVSVRTALILASLTLTPMLAQAKSVWIDVRSEAEHQQNHIDGDPLIPHGNIVAEVTERFPDKDTEINLYCKSGGRAGKAKSALESAGYTNVNNVGSVAEAREARNP</sequence>
<organism evidence="3 4">
    <name type="scientific">Marinobacter confluentis</name>
    <dbReference type="NCBI Taxonomy" id="1697557"/>
    <lineage>
        <taxon>Bacteria</taxon>
        <taxon>Pseudomonadati</taxon>
        <taxon>Pseudomonadota</taxon>
        <taxon>Gammaproteobacteria</taxon>
        <taxon>Pseudomonadales</taxon>
        <taxon>Marinobacteraceae</taxon>
        <taxon>Marinobacter</taxon>
    </lineage>
</organism>
<reference evidence="3 4" key="1">
    <citation type="submission" date="2019-04" db="EMBL/GenBank/DDBJ databases">
        <authorList>
            <person name="Park S."/>
            <person name="Yoon J.-H."/>
        </authorList>
    </citation>
    <scope>NUCLEOTIDE SEQUENCE [LARGE SCALE GENOMIC DNA]</scope>
    <source>
        <strain evidence="3 4">HJM-18</strain>
    </source>
</reference>
<dbReference type="CDD" id="cd00158">
    <property type="entry name" value="RHOD"/>
    <property type="match status" value="1"/>
</dbReference>
<dbReference type="Proteomes" id="UP000298325">
    <property type="component" value="Unassembled WGS sequence"/>
</dbReference>
<keyword evidence="1" id="KW-0732">Signal</keyword>
<proteinExistence type="predicted"/>
<evidence type="ECO:0000313" key="4">
    <source>
        <dbReference type="Proteomes" id="UP000298325"/>
    </source>
</evidence>
<dbReference type="SUPFAM" id="SSF52821">
    <property type="entry name" value="Rhodanese/Cell cycle control phosphatase"/>
    <property type="match status" value="1"/>
</dbReference>
<dbReference type="InterPro" id="IPR036873">
    <property type="entry name" value="Rhodanese-like_dom_sf"/>
</dbReference>
<feature type="signal peptide" evidence="1">
    <location>
        <begin position="1"/>
        <end position="25"/>
    </location>
</feature>
<evidence type="ECO:0000256" key="1">
    <source>
        <dbReference type="SAM" id="SignalP"/>
    </source>
</evidence>
<keyword evidence="4" id="KW-1185">Reference proteome</keyword>
<accession>A0A4Z1BSW6</accession>
<protein>
    <submittedName>
        <fullName evidence="3">Rhodanese-like domain-containing protein</fullName>
    </submittedName>
</protein>
<dbReference type="Pfam" id="PF00581">
    <property type="entry name" value="Rhodanese"/>
    <property type="match status" value="1"/>
</dbReference>
<evidence type="ECO:0000313" key="3">
    <source>
        <dbReference type="EMBL" id="TGN40279.1"/>
    </source>
</evidence>
<dbReference type="InterPro" id="IPR001763">
    <property type="entry name" value="Rhodanese-like_dom"/>
</dbReference>